<organism evidence="1 2">
    <name type="scientific">Nocardia farcinica (strain IFM 10152)</name>
    <dbReference type="NCBI Taxonomy" id="247156"/>
    <lineage>
        <taxon>Bacteria</taxon>
        <taxon>Bacillati</taxon>
        <taxon>Actinomycetota</taxon>
        <taxon>Actinomycetes</taxon>
        <taxon>Mycobacteriales</taxon>
        <taxon>Nocardiaceae</taxon>
        <taxon>Nocardia</taxon>
    </lineage>
</organism>
<evidence type="ECO:0000313" key="1">
    <source>
        <dbReference type="EMBL" id="BAD60768.1"/>
    </source>
</evidence>
<keyword evidence="2" id="KW-1185">Reference proteome</keyword>
<sequence length="110" mass="11599">MHRPRSAPRVSACRVTLSGEGTLRGEERMAATEGPTVRLVAHCRRCHGWLLSPESVAQGIGPTCAIRERAEQRAAEAAAATSTLTLFELPAGNSDGDGPHDLLELLGLAS</sequence>
<dbReference type="AlphaFoldDB" id="Q5YM23"/>
<dbReference type="KEGG" id="nfa:PNF2_800"/>
<evidence type="ECO:0000313" key="2">
    <source>
        <dbReference type="Proteomes" id="UP000006820"/>
    </source>
</evidence>
<dbReference type="InterPro" id="IPR046053">
    <property type="entry name" value="DUF6011"/>
</dbReference>
<proteinExistence type="predicted"/>
<dbReference type="HOGENOM" id="CLU_2168334_0_0_11"/>
<protein>
    <submittedName>
        <fullName evidence="1">Uncharacterized protein</fullName>
    </submittedName>
</protein>
<name>Q5YM23_NOCFA</name>
<keyword evidence="1" id="KW-0614">Plasmid</keyword>
<geneLocation type="plasmid" evidence="1 2">
    <name>pNF2</name>
</geneLocation>
<dbReference type="EMBL" id="AP006620">
    <property type="protein sequence ID" value="BAD60768.1"/>
    <property type="molecule type" value="Genomic_DNA"/>
</dbReference>
<reference evidence="1 2" key="1">
    <citation type="journal article" date="2004" name="Proc. Natl. Acad. Sci. U.S.A.">
        <title>The complete genomic sequence of Nocardia farcinica IFM 10152.</title>
        <authorList>
            <person name="Ishikawa J."/>
            <person name="Yamashita A."/>
            <person name="Mikami Y."/>
            <person name="Hoshino Y."/>
            <person name="Kurita H."/>
            <person name="Hotta K."/>
            <person name="Shiba T."/>
            <person name="Hattori M."/>
        </authorList>
    </citation>
    <scope>NUCLEOTIDE SEQUENCE [LARGE SCALE GENOMIC DNA]</scope>
    <source>
        <strain evidence="1 2">IFM 10152</strain>
        <plasmid evidence="2">Plasmid pNF2</plasmid>
    </source>
</reference>
<accession>Q5YM23</accession>
<dbReference type="Proteomes" id="UP000006820">
    <property type="component" value="Plasmid pNF2"/>
</dbReference>
<dbReference type="Pfam" id="PF19474">
    <property type="entry name" value="DUF6011"/>
    <property type="match status" value="1"/>
</dbReference>
<gene>
    <name evidence="1" type="ordered locus">PNF2_800</name>
</gene>